<gene>
    <name evidence="1" type="ORF">EV420DRAFT_1480802</name>
</gene>
<comment type="caution">
    <text evidence="1">The sequence shown here is derived from an EMBL/GenBank/DDBJ whole genome shotgun (WGS) entry which is preliminary data.</text>
</comment>
<keyword evidence="2" id="KW-1185">Reference proteome</keyword>
<dbReference type="EMBL" id="JAUEPS010000022">
    <property type="protein sequence ID" value="KAK0457327.1"/>
    <property type="molecule type" value="Genomic_DNA"/>
</dbReference>
<dbReference type="Proteomes" id="UP001175211">
    <property type="component" value="Unassembled WGS sequence"/>
</dbReference>
<name>A0AA39KA07_ARMTA</name>
<evidence type="ECO:0000313" key="2">
    <source>
        <dbReference type="Proteomes" id="UP001175211"/>
    </source>
</evidence>
<dbReference type="GeneID" id="85353252"/>
<proteinExistence type="predicted"/>
<dbReference type="AlphaFoldDB" id="A0AA39KA07"/>
<protein>
    <submittedName>
        <fullName evidence="1">Uncharacterized protein</fullName>
    </submittedName>
</protein>
<organism evidence="1 2">
    <name type="scientific">Armillaria tabescens</name>
    <name type="common">Ringless honey mushroom</name>
    <name type="synonym">Agaricus tabescens</name>
    <dbReference type="NCBI Taxonomy" id="1929756"/>
    <lineage>
        <taxon>Eukaryota</taxon>
        <taxon>Fungi</taxon>
        <taxon>Dikarya</taxon>
        <taxon>Basidiomycota</taxon>
        <taxon>Agaricomycotina</taxon>
        <taxon>Agaricomycetes</taxon>
        <taxon>Agaricomycetidae</taxon>
        <taxon>Agaricales</taxon>
        <taxon>Marasmiineae</taxon>
        <taxon>Physalacriaceae</taxon>
        <taxon>Desarmillaria</taxon>
    </lineage>
</organism>
<accession>A0AA39KA07</accession>
<sequence length="201" mass="23352">MELINWTKRYSPSQSFFKMHAGYTKNNGRDLGLDGRGTTNLKRKRSMASFSMQILAGRKEFRTVYRATFNPAAKRLRVYVHSMSEPIPVQREGFSRWPVLLLPFVGKGKGKGDWLDPGLKTWKRRVQRHGTHVWTQVSGYFESMGESSDTNFTNFKKLKKLPQWGTGERQDSRSIVDIIFSEVRHPFTAFLYSQLSVVFQY</sequence>
<reference evidence="1" key="1">
    <citation type="submission" date="2023-06" db="EMBL/GenBank/DDBJ databases">
        <authorList>
            <consortium name="Lawrence Berkeley National Laboratory"/>
            <person name="Ahrendt S."/>
            <person name="Sahu N."/>
            <person name="Indic B."/>
            <person name="Wong-Bajracharya J."/>
            <person name="Merenyi Z."/>
            <person name="Ke H.-M."/>
            <person name="Monk M."/>
            <person name="Kocsube S."/>
            <person name="Drula E."/>
            <person name="Lipzen A."/>
            <person name="Balint B."/>
            <person name="Henrissat B."/>
            <person name="Andreopoulos B."/>
            <person name="Martin F.M."/>
            <person name="Harder C.B."/>
            <person name="Rigling D."/>
            <person name="Ford K.L."/>
            <person name="Foster G.D."/>
            <person name="Pangilinan J."/>
            <person name="Papanicolaou A."/>
            <person name="Barry K."/>
            <person name="LaButti K."/>
            <person name="Viragh M."/>
            <person name="Koriabine M."/>
            <person name="Yan M."/>
            <person name="Riley R."/>
            <person name="Champramary S."/>
            <person name="Plett K.L."/>
            <person name="Tsai I.J."/>
            <person name="Slot J."/>
            <person name="Sipos G."/>
            <person name="Plett J."/>
            <person name="Nagy L.G."/>
            <person name="Grigoriev I.V."/>
        </authorList>
    </citation>
    <scope>NUCLEOTIDE SEQUENCE</scope>
    <source>
        <strain evidence="1">CCBAS 213</strain>
    </source>
</reference>
<dbReference type="RefSeq" id="XP_060329642.1">
    <property type="nucleotide sequence ID" value="XM_060469704.1"/>
</dbReference>
<evidence type="ECO:0000313" key="1">
    <source>
        <dbReference type="EMBL" id="KAK0457327.1"/>
    </source>
</evidence>